<dbReference type="Proteomes" id="UP001156601">
    <property type="component" value="Unassembled WGS sequence"/>
</dbReference>
<dbReference type="SUPFAM" id="SSF103481">
    <property type="entry name" value="Multidrug resistance efflux transporter EmrE"/>
    <property type="match status" value="1"/>
</dbReference>
<evidence type="ECO:0000256" key="1">
    <source>
        <dbReference type="SAM" id="Phobius"/>
    </source>
</evidence>
<keyword evidence="4" id="KW-1185">Reference proteome</keyword>
<feature type="transmembrane region" description="Helical" evidence="1">
    <location>
        <begin position="29"/>
        <end position="51"/>
    </location>
</feature>
<dbReference type="AlphaFoldDB" id="A0AA37SY83"/>
<keyword evidence="1" id="KW-0812">Transmembrane</keyword>
<comment type="caution">
    <text evidence="3">The sequence shown here is derived from an EMBL/GenBank/DDBJ whole genome shotgun (WGS) entry which is preliminary data.</text>
</comment>
<feature type="transmembrane region" description="Helical" evidence="1">
    <location>
        <begin position="148"/>
        <end position="170"/>
    </location>
</feature>
<organism evidence="3 4">
    <name type="scientific">Agaribacter marinus</name>
    <dbReference type="NCBI Taxonomy" id="1431249"/>
    <lineage>
        <taxon>Bacteria</taxon>
        <taxon>Pseudomonadati</taxon>
        <taxon>Pseudomonadota</taxon>
        <taxon>Gammaproteobacteria</taxon>
        <taxon>Alteromonadales</taxon>
        <taxon>Alteromonadaceae</taxon>
        <taxon>Agaribacter</taxon>
    </lineage>
</organism>
<name>A0AA37SY83_9ALTE</name>
<dbReference type="PANTHER" id="PTHR22911">
    <property type="entry name" value="ACYL-MALONYL CONDENSING ENZYME-RELATED"/>
    <property type="match status" value="1"/>
</dbReference>
<keyword evidence="1" id="KW-0472">Membrane</keyword>
<dbReference type="InterPro" id="IPR037185">
    <property type="entry name" value="EmrE-like"/>
</dbReference>
<feature type="transmembrane region" description="Helical" evidence="1">
    <location>
        <begin position="89"/>
        <end position="111"/>
    </location>
</feature>
<proteinExistence type="predicted"/>
<protein>
    <recommendedName>
        <fullName evidence="2">EamA domain-containing protein</fullName>
    </recommendedName>
</protein>
<gene>
    <name evidence="3" type="ORF">GCM10007852_12430</name>
</gene>
<feature type="transmembrane region" description="Helical" evidence="1">
    <location>
        <begin position="6"/>
        <end position="22"/>
    </location>
</feature>
<feature type="domain" description="EamA" evidence="2">
    <location>
        <begin position="60"/>
        <end position="198"/>
    </location>
</feature>
<keyword evidence="1" id="KW-1133">Transmembrane helix</keyword>
<dbReference type="Pfam" id="PF00892">
    <property type="entry name" value="EamA"/>
    <property type="match status" value="1"/>
</dbReference>
<dbReference type="PANTHER" id="PTHR22911:SF134">
    <property type="entry name" value="DMT FAMILY TRANSPORTER"/>
    <property type="match status" value="1"/>
</dbReference>
<dbReference type="GO" id="GO:0016020">
    <property type="term" value="C:membrane"/>
    <property type="evidence" value="ECO:0007669"/>
    <property type="project" value="InterPro"/>
</dbReference>
<sequence>MQLVLQLAPFILLLGGVFLYKETFSRIQLIGAIMLFGGLGLFFNQRIPIILSSSQESIEGVVLVVFSAVAWASYALAQKRLLVSFTSRQLTLVIYVLGGLLLIPFSQFLSLANLSEWQWVALIFCCFNTVIGYGAFTRAMHIWDTSKVSAVISIAPIFTYLSNKLAIYIAPDVYFDAEMDTLAYIGAIFVIIGAMVASMGKRTSRTPK</sequence>
<reference evidence="3" key="1">
    <citation type="journal article" date="2014" name="Int. J. Syst. Evol. Microbiol.">
        <title>Complete genome sequence of Corynebacterium casei LMG S-19264T (=DSM 44701T), isolated from a smear-ripened cheese.</title>
        <authorList>
            <consortium name="US DOE Joint Genome Institute (JGI-PGF)"/>
            <person name="Walter F."/>
            <person name="Albersmeier A."/>
            <person name="Kalinowski J."/>
            <person name="Ruckert C."/>
        </authorList>
    </citation>
    <scope>NUCLEOTIDE SEQUENCE</scope>
    <source>
        <strain evidence="3">NBRC 110023</strain>
    </source>
</reference>
<feature type="transmembrane region" description="Helical" evidence="1">
    <location>
        <begin position="182"/>
        <end position="200"/>
    </location>
</feature>
<dbReference type="InterPro" id="IPR000620">
    <property type="entry name" value="EamA_dom"/>
</dbReference>
<reference evidence="3" key="2">
    <citation type="submission" date="2023-01" db="EMBL/GenBank/DDBJ databases">
        <title>Draft genome sequence of Agaribacter marinus strain NBRC 110023.</title>
        <authorList>
            <person name="Sun Q."/>
            <person name="Mori K."/>
        </authorList>
    </citation>
    <scope>NUCLEOTIDE SEQUENCE</scope>
    <source>
        <strain evidence="3">NBRC 110023</strain>
    </source>
</reference>
<feature type="transmembrane region" description="Helical" evidence="1">
    <location>
        <begin position="117"/>
        <end position="136"/>
    </location>
</feature>
<accession>A0AA37SY83</accession>
<evidence type="ECO:0000313" key="4">
    <source>
        <dbReference type="Proteomes" id="UP001156601"/>
    </source>
</evidence>
<dbReference type="EMBL" id="BSOT01000005">
    <property type="protein sequence ID" value="GLR70335.1"/>
    <property type="molecule type" value="Genomic_DNA"/>
</dbReference>
<feature type="transmembrane region" description="Helical" evidence="1">
    <location>
        <begin position="57"/>
        <end position="77"/>
    </location>
</feature>
<evidence type="ECO:0000259" key="2">
    <source>
        <dbReference type="Pfam" id="PF00892"/>
    </source>
</evidence>
<evidence type="ECO:0000313" key="3">
    <source>
        <dbReference type="EMBL" id="GLR70335.1"/>
    </source>
</evidence>